<dbReference type="HOGENOM" id="CLU_038395_1_3_6"/>
<dbReference type="Pfam" id="PF00551">
    <property type="entry name" value="Formyl_trans_N"/>
    <property type="match status" value="1"/>
</dbReference>
<protein>
    <recommendedName>
        <fullName evidence="6">Phosphoribosylglycinamide formyltransferase</fullName>
        <ecNumber evidence="6">2.1.2.2</ecNumber>
    </recommendedName>
    <alternativeName>
        <fullName evidence="6">5'-phosphoribosylglycinamide transformylase</fullName>
    </alternativeName>
    <alternativeName>
        <fullName evidence="6">GAR transformylase</fullName>
        <shortName evidence="6">GART</shortName>
    </alternativeName>
</protein>
<evidence type="ECO:0000256" key="5">
    <source>
        <dbReference type="ARBA" id="ARBA00047664"/>
    </source>
</evidence>
<dbReference type="STRING" id="594679.SD28_00035"/>
<dbReference type="GO" id="GO:0005737">
    <property type="term" value="C:cytoplasm"/>
    <property type="evidence" value="ECO:0007669"/>
    <property type="project" value="TreeGrafter"/>
</dbReference>
<feature type="site" description="Raises pKa of active site His" evidence="6">
    <location>
        <position position="149"/>
    </location>
</feature>
<dbReference type="PANTHER" id="PTHR43369">
    <property type="entry name" value="PHOSPHORIBOSYLGLYCINAMIDE FORMYLTRANSFERASE"/>
    <property type="match status" value="1"/>
</dbReference>
<comment type="function">
    <text evidence="6">Catalyzes the transfer of a formyl group from 10-formyltetrahydrofolate to 5-phospho-ribosyl-glycinamide (GAR), producing 5-phospho-ribosyl-N-formylglycinamide (FGAR) and tetrahydrofolate.</text>
</comment>
<evidence type="ECO:0000256" key="3">
    <source>
        <dbReference type="ARBA" id="ARBA00022755"/>
    </source>
</evidence>
<dbReference type="CDD" id="cd08645">
    <property type="entry name" value="FMT_core_GART"/>
    <property type="match status" value="1"/>
</dbReference>
<dbReference type="InterPro" id="IPR036477">
    <property type="entry name" value="Formyl_transf_N_sf"/>
</dbReference>
<dbReference type="GO" id="GO:0004644">
    <property type="term" value="F:phosphoribosylglycinamide formyltransferase activity"/>
    <property type="evidence" value="ECO:0007669"/>
    <property type="project" value="UniProtKB-UniRule"/>
</dbReference>
<dbReference type="Gene3D" id="3.40.50.170">
    <property type="entry name" value="Formyl transferase, N-terminal domain"/>
    <property type="match status" value="1"/>
</dbReference>
<feature type="binding site" evidence="6">
    <location>
        <position position="108"/>
    </location>
    <ligand>
        <name>(6R)-10-formyltetrahydrofolate</name>
        <dbReference type="ChEBI" id="CHEBI:195366"/>
    </ligand>
</feature>
<dbReference type="InterPro" id="IPR004607">
    <property type="entry name" value="GART"/>
</dbReference>
<evidence type="ECO:0000256" key="1">
    <source>
        <dbReference type="ARBA" id="ARBA00005054"/>
    </source>
</evidence>
<dbReference type="GO" id="GO:0006189">
    <property type="term" value="P:'de novo' IMP biosynthetic process"/>
    <property type="evidence" value="ECO:0007669"/>
    <property type="project" value="UniProtKB-UniRule"/>
</dbReference>
<sequence>MSKLKLVILGSTRGSNMQAIVDAISARQINAKIEIVISNKKQAYILQRAKEHNIPNKFLSAKGLDRQKYDQLLIQEIQPYNPNLILLIGFMRILGKDFINYFRGKILNIHPSLLPKHAGLMDLAVHQSVIDAKEIKSGCTIHQVTEAVDGGHVVLQLECDVLSTDTAETLKEKVQKLESKAWIEVIRNWRKNNKNL</sequence>
<comment type="catalytic activity">
    <reaction evidence="5 6">
        <text>N(1)-(5-phospho-beta-D-ribosyl)glycinamide + (6R)-10-formyltetrahydrofolate = N(2)-formyl-N(1)-(5-phospho-beta-D-ribosyl)glycinamide + (6S)-5,6,7,8-tetrahydrofolate + H(+)</text>
        <dbReference type="Rhea" id="RHEA:15053"/>
        <dbReference type="ChEBI" id="CHEBI:15378"/>
        <dbReference type="ChEBI" id="CHEBI:57453"/>
        <dbReference type="ChEBI" id="CHEBI:143788"/>
        <dbReference type="ChEBI" id="CHEBI:147286"/>
        <dbReference type="ChEBI" id="CHEBI:195366"/>
        <dbReference type="EC" id="2.1.2.2"/>
    </reaction>
</comment>
<dbReference type="RefSeq" id="WP_039122874.1">
    <property type="nucleotide sequence ID" value="NZ_CP010427.1"/>
</dbReference>
<reference evidence="8 9" key="1">
    <citation type="submission" date="2014-12" db="EMBL/GenBank/DDBJ databases">
        <title>Complete genome sequence of Francisella guanzhouensis strain 08HL01032 isolated from air-conditioning system in China.</title>
        <authorList>
            <person name="Svensson D."/>
            <person name="Ohrman C."/>
            <person name="Backman S."/>
            <person name="Karlsson E."/>
            <person name="Nilsson E."/>
            <person name="Bystrom M."/>
            <person name="Larkeryd A."/>
            <person name="Stenberg P."/>
            <person name="Scholtz H.C."/>
            <person name="Forsman M."/>
            <person name="Sjodin A."/>
        </authorList>
    </citation>
    <scope>NUCLEOTIDE SEQUENCE [LARGE SCALE GENOMIC DNA]</scope>
    <source>
        <strain evidence="8 9">08HL01032</strain>
    </source>
</reference>
<feature type="binding site" evidence="6">
    <location>
        <position position="66"/>
    </location>
    <ligand>
        <name>(6R)-10-formyltetrahydrofolate</name>
        <dbReference type="ChEBI" id="CHEBI:195366"/>
    </ligand>
</feature>
<comment type="pathway">
    <text evidence="1 6">Purine metabolism; IMP biosynthesis via de novo pathway; N(2)-formyl-N(1)-(5-phospho-D-ribosyl)glycinamide from N(1)-(5-phospho-D-ribosyl)glycinamide (10-formyl THF route): step 1/1.</text>
</comment>
<dbReference type="HAMAP" id="MF_01930">
    <property type="entry name" value="PurN"/>
    <property type="match status" value="1"/>
</dbReference>
<evidence type="ECO:0000256" key="2">
    <source>
        <dbReference type="ARBA" id="ARBA00022679"/>
    </source>
</evidence>
<dbReference type="InterPro" id="IPR001555">
    <property type="entry name" value="GART_AS"/>
</dbReference>
<evidence type="ECO:0000313" key="8">
    <source>
        <dbReference type="EMBL" id="AJC48163.1"/>
    </source>
</evidence>
<evidence type="ECO:0000256" key="4">
    <source>
        <dbReference type="ARBA" id="ARBA00038440"/>
    </source>
</evidence>
<keyword evidence="9" id="KW-1185">Reference proteome</keyword>
<keyword evidence="3 6" id="KW-0658">Purine biosynthesis</keyword>
<feature type="active site" description="Proton donor" evidence="6">
    <location>
        <position position="110"/>
    </location>
</feature>
<dbReference type="UniPathway" id="UPA00074">
    <property type="reaction ID" value="UER00126"/>
</dbReference>
<dbReference type="PANTHER" id="PTHR43369:SF2">
    <property type="entry name" value="PHOSPHORIBOSYLGLYCINAMIDE FORMYLTRANSFERASE"/>
    <property type="match status" value="1"/>
</dbReference>
<dbReference type="Proteomes" id="UP000031104">
    <property type="component" value="Chromosome"/>
</dbReference>
<feature type="binding site" evidence="6">
    <location>
        <begin position="91"/>
        <end position="94"/>
    </location>
    <ligand>
        <name>(6R)-10-formyltetrahydrofolate</name>
        <dbReference type="ChEBI" id="CHEBI:195366"/>
    </ligand>
</feature>
<gene>
    <name evidence="6" type="primary">purN</name>
    <name evidence="8" type="ORF">SD28_00035</name>
</gene>
<keyword evidence="2 6" id="KW-0808">Transferase</keyword>
<accession>A0A0A8E2F8</accession>
<dbReference type="KEGG" id="fgu:SD28_00035"/>
<dbReference type="SUPFAM" id="SSF53328">
    <property type="entry name" value="Formyltransferase"/>
    <property type="match status" value="1"/>
</dbReference>
<dbReference type="NCBIfam" id="TIGR00639">
    <property type="entry name" value="PurN"/>
    <property type="match status" value="1"/>
</dbReference>
<dbReference type="AlphaFoldDB" id="A0A0A8E2F8"/>
<evidence type="ECO:0000256" key="6">
    <source>
        <dbReference type="HAMAP-Rule" id="MF_01930"/>
    </source>
</evidence>
<dbReference type="InterPro" id="IPR002376">
    <property type="entry name" value="Formyl_transf_N"/>
</dbReference>
<comment type="similarity">
    <text evidence="4 6">Belongs to the GART family.</text>
</comment>
<dbReference type="OrthoDB" id="9806170at2"/>
<feature type="binding site" evidence="6">
    <location>
        <begin position="14"/>
        <end position="16"/>
    </location>
    <ligand>
        <name>N(1)-(5-phospho-beta-D-ribosyl)glycinamide</name>
        <dbReference type="ChEBI" id="CHEBI:143788"/>
    </ligand>
</feature>
<organism evidence="8 9">
    <name type="scientific">Allofrancisella guangzhouensis</name>
    <dbReference type="NCBI Taxonomy" id="594679"/>
    <lineage>
        <taxon>Bacteria</taxon>
        <taxon>Pseudomonadati</taxon>
        <taxon>Pseudomonadota</taxon>
        <taxon>Gammaproteobacteria</taxon>
        <taxon>Thiotrichales</taxon>
        <taxon>Francisellaceae</taxon>
        <taxon>Allofrancisella</taxon>
    </lineage>
</organism>
<dbReference type="EC" id="2.1.2.2" evidence="6"/>
<evidence type="ECO:0000259" key="7">
    <source>
        <dbReference type="Pfam" id="PF00551"/>
    </source>
</evidence>
<name>A0A0A8E2F8_9GAMM</name>
<evidence type="ECO:0000313" key="9">
    <source>
        <dbReference type="Proteomes" id="UP000031104"/>
    </source>
</evidence>
<proteinExistence type="inferred from homology"/>
<feature type="domain" description="Formyl transferase N-terminal" evidence="7">
    <location>
        <begin position="5"/>
        <end position="186"/>
    </location>
</feature>
<dbReference type="EMBL" id="CP010427">
    <property type="protein sequence ID" value="AJC48163.1"/>
    <property type="molecule type" value="Genomic_DNA"/>
</dbReference>
<dbReference type="PROSITE" id="PS00373">
    <property type="entry name" value="GART"/>
    <property type="match status" value="1"/>
</dbReference>